<dbReference type="PANTHER" id="PTHR46401:SF2">
    <property type="entry name" value="GLYCOSYLTRANSFERASE WBBK-RELATED"/>
    <property type="match status" value="1"/>
</dbReference>
<dbReference type="RefSeq" id="WP_069582564.1">
    <property type="nucleotide sequence ID" value="NZ_LMVM01000001.1"/>
</dbReference>
<accession>A0A2A2HAF8</accession>
<name>A0A2A2HAF8_METBR</name>
<dbReference type="Proteomes" id="UP000217784">
    <property type="component" value="Unassembled WGS sequence"/>
</dbReference>
<evidence type="ECO:0000313" key="3">
    <source>
        <dbReference type="EMBL" id="PAV06389.1"/>
    </source>
</evidence>
<protein>
    <recommendedName>
        <fullName evidence="2">Glycosyl transferase family 1 domain-containing protein</fullName>
    </recommendedName>
</protein>
<comment type="caution">
    <text evidence="3">The sequence shown here is derived from an EMBL/GenBank/DDBJ whole genome shotgun (WGS) entry which is preliminary data.</text>
</comment>
<dbReference type="SUPFAM" id="SSF53756">
    <property type="entry name" value="UDP-Glycosyltransferase/glycogen phosphorylase"/>
    <property type="match status" value="1"/>
</dbReference>
<evidence type="ECO:0000256" key="1">
    <source>
        <dbReference type="ARBA" id="ARBA00022679"/>
    </source>
</evidence>
<dbReference type="OrthoDB" id="132546at2157"/>
<dbReference type="Gene3D" id="3.40.50.2000">
    <property type="entry name" value="Glycogen Phosphorylase B"/>
    <property type="match status" value="2"/>
</dbReference>
<evidence type="ECO:0000259" key="2">
    <source>
        <dbReference type="Pfam" id="PF00534"/>
    </source>
</evidence>
<evidence type="ECO:0000313" key="4">
    <source>
        <dbReference type="Proteomes" id="UP000217784"/>
    </source>
</evidence>
<keyword evidence="1" id="KW-0808">Transferase</keyword>
<feature type="domain" description="Glycosyl transferase family 1" evidence="2">
    <location>
        <begin position="173"/>
        <end position="330"/>
    </location>
</feature>
<organism evidence="3 4">
    <name type="scientific">Methanobacterium bryantii</name>
    <dbReference type="NCBI Taxonomy" id="2161"/>
    <lineage>
        <taxon>Archaea</taxon>
        <taxon>Methanobacteriati</taxon>
        <taxon>Methanobacteriota</taxon>
        <taxon>Methanomada group</taxon>
        <taxon>Methanobacteria</taxon>
        <taxon>Methanobacteriales</taxon>
        <taxon>Methanobacteriaceae</taxon>
        <taxon>Methanobacterium</taxon>
    </lineage>
</organism>
<dbReference type="InterPro" id="IPR001296">
    <property type="entry name" value="Glyco_trans_1"/>
</dbReference>
<keyword evidence="4" id="KW-1185">Reference proteome</keyword>
<dbReference type="Pfam" id="PF00534">
    <property type="entry name" value="Glycos_transf_1"/>
    <property type="match status" value="1"/>
</dbReference>
<sequence length="356" mass="41275">MITINFITSWNTECGIADTTRLLVDELKKYDDIQINICPVKKSGPKNPFYFFKLLKNIPKNQITHIQYHSDLFGPFIPDVSLSYFPMVISLLKFWRKNKIITTVHEIDSNSMIDKIIIKFLNFSDKLIAHNSNLINSMENCGVKKGKLFLIPLGTLQSKLLDKKLCKNMLGAADKKILTIFGFIGLNKGHDLIVDILPELDKNHILVIAGAPRTKEQIKYQHLLEEQIFNARLQDRVKFLGFVDRKQLPVVAGATDIFIYPYRWIIASAALNIALSYQIPTITSDLNYFKEIKREYSCIELFKSENKQDLLEKICGLLRSTEKQEHLKEKCRYFNKKTSWRTVGNKMRELYLELAY</sequence>
<dbReference type="PANTHER" id="PTHR46401">
    <property type="entry name" value="GLYCOSYLTRANSFERASE WBBK-RELATED"/>
    <property type="match status" value="1"/>
</dbReference>
<dbReference type="EMBL" id="LMVM01000001">
    <property type="protein sequence ID" value="PAV06389.1"/>
    <property type="molecule type" value="Genomic_DNA"/>
</dbReference>
<dbReference type="GO" id="GO:0016757">
    <property type="term" value="F:glycosyltransferase activity"/>
    <property type="evidence" value="ECO:0007669"/>
    <property type="project" value="InterPro"/>
</dbReference>
<dbReference type="AlphaFoldDB" id="A0A2A2HAF8"/>
<gene>
    <name evidence="3" type="ORF">ASJ80_16355</name>
</gene>
<reference evidence="3 4" key="1">
    <citation type="journal article" date="2017" name="BMC Genomics">
        <title>Genomic analysis of methanogenic archaea reveals a shift towards energy conservation.</title>
        <authorList>
            <person name="Gilmore S.P."/>
            <person name="Henske J.K."/>
            <person name="Sexton J.A."/>
            <person name="Solomon K.V."/>
            <person name="Seppala S."/>
            <person name="Yoo J.I."/>
            <person name="Huyett L.M."/>
            <person name="Pressman A."/>
            <person name="Cogan J.Z."/>
            <person name="Kivenson V."/>
            <person name="Peng X."/>
            <person name="Tan Y."/>
            <person name="Valentine D.L."/>
            <person name="O'Malley M.A."/>
        </authorList>
    </citation>
    <scope>NUCLEOTIDE SEQUENCE [LARGE SCALE GENOMIC DNA]</scope>
    <source>
        <strain evidence="3 4">M.o.H.</strain>
    </source>
</reference>
<proteinExistence type="predicted"/>